<feature type="compositionally biased region" description="Basic residues" evidence="2">
    <location>
        <begin position="1"/>
        <end position="10"/>
    </location>
</feature>
<comment type="caution">
    <text evidence="4">The sequence shown here is derived from an EMBL/GenBank/DDBJ whole genome shotgun (WGS) entry which is preliminary data.</text>
</comment>
<dbReference type="GO" id="GO:0005737">
    <property type="term" value="C:cytoplasm"/>
    <property type="evidence" value="ECO:0007669"/>
    <property type="project" value="TreeGrafter"/>
</dbReference>
<feature type="region of interest" description="Disordered" evidence="2">
    <location>
        <begin position="1"/>
        <end position="32"/>
    </location>
</feature>
<evidence type="ECO:0000256" key="2">
    <source>
        <dbReference type="SAM" id="MobiDB-lite"/>
    </source>
</evidence>
<dbReference type="EMBL" id="SKBM01000032">
    <property type="protein sequence ID" value="TCZ54605.1"/>
    <property type="molecule type" value="Genomic_DNA"/>
</dbReference>
<dbReference type="InterPro" id="IPR011650">
    <property type="entry name" value="Peptidase_M20_dimer"/>
</dbReference>
<keyword evidence="1 4" id="KW-0378">Hydrolase</keyword>
<evidence type="ECO:0000256" key="1">
    <source>
        <dbReference type="ARBA" id="ARBA00022801"/>
    </source>
</evidence>
<sequence>MHGGGHHLRSRALSPEISRPARGRGARSPLPLGRRDTLAAALGAAFAAAGEARAQNSAAPARADPPLSAAAAARAVEVSRNAILRISREVWANAELGLAERRSSAIHLRELEAAGFRVASRGTSGVPTAFVAEWSQGSGGASIGFMPEYDALPGLGNAAEPRRAPGPTGAEVGHGCGHNMLGAGCTGGAIALKRMMEGAGTPGTVRVYGCAAEETEGAKVYMARDHLFERDDAVLAWHPAPVAGAGLARLNAVDKAKVIFRGRAAHAGFAPWEGRSALKAAEMFGIGVQMMREHVLPTARIHYIYEHAGVAPNVVPDFAQIWIVLRDLDRPKVEALTRWVRQIAAGAAAATQTEAEFVHFYGTHDLLPNEPLAQLMHRHLSAVPLEWTEEEQAFARACQREIGVREAGMATRPLPFLRDISAGGATDVGEVSYQAPVGVFAWPTLPLGIGLHTWPVTACGGMSIGDKASLNTARILAAASFDLMADPALREATRADFLRRRGDRSYTPALPDDRRRPLGLPAFMTRTGDDEVVAGMEGA</sequence>
<dbReference type="GO" id="GO:0016805">
    <property type="term" value="F:dipeptidase activity"/>
    <property type="evidence" value="ECO:0007669"/>
    <property type="project" value="TreeGrafter"/>
</dbReference>
<dbReference type="SUPFAM" id="SSF53187">
    <property type="entry name" value="Zn-dependent exopeptidases"/>
    <property type="match status" value="1"/>
</dbReference>
<dbReference type="InterPro" id="IPR036264">
    <property type="entry name" value="Bact_exopeptidase_dim_dom"/>
</dbReference>
<dbReference type="Pfam" id="PF07687">
    <property type="entry name" value="M20_dimer"/>
    <property type="match status" value="1"/>
</dbReference>
<dbReference type="AlphaFoldDB" id="A0A4R4D3Q2"/>
<feature type="domain" description="Peptidase M20 dimerisation" evidence="3">
    <location>
        <begin position="256"/>
        <end position="347"/>
    </location>
</feature>
<dbReference type="Gene3D" id="3.30.70.360">
    <property type="match status" value="1"/>
</dbReference>
<dbReference type="PANTHER" id="PTHR30575:SF0">
    <property type="entry name" value="XAA-ARG DIPEPTIDASE"/>
    <property type="match status" value="1"/>
</dbReference>
<name>A0A4R4D3Q2_9PROT</name>
<proteinExistence type="predicted"/>
<dbReference type="NCBIfam" id="TIGR01891">
    <property type="entry name" value="amidohydrolases"/>
    <property type="match status" value="1"/>
</dbReference>
<dbReference type="Proteomes" id="UP000295023">
    <property type="component" value="Unassembled WGS sequence"/>
</dbReference>
<dbReference type="GO" id="GO:0071713">
    <property type="term" value="F:para-aminobenzoyl-glutamate hydrolase activity"/>
    <property type="evidence" value="ECO:0007669"/>
    <property type="project" value="TreeGrafter"/>
</dbReference>
<accession>A0A4R4D3Q2</accession>
<dbReference type="InterPro" id="IPR052030">
    <property type="entry name" value="Peptidase_M20/M20A_hydrolases"/>
</dbReference>
<protein>
    <submittedName>
        <fullName evidence="4">Amidohydrolase</fullName>
    </submittedName>
</protein>
<dbReference type="OrthoDB" id="9781032at2"/>
<evidence type="ECO:0000313" key="4">
    <source>
        <dbReference type="EMBL" id="TCZ54605.1"/>
    </source>
</evidence>
<organism evidence="4 5">
    <name type="scientific">Roseicella aquatilis</name>
    <dbReference type="NCBI Taxonomy" id="2527868"/>
    <lineage>
        <taxon>Bacteria</taxon>
        <taxon>Pseudomonadati</taxon>
        <taxon>Pseudomonadota</taxon>
        <taxon>Alphaproteobacteria</taxon>
        <taxon>Acetobacterales</taxon>
        <taxon>Roseomonadaceae</taxon>
        <taxon>Roseicella</taxon>
    </lineage>
</organism>
<gene>
    <name evidence="4" type="ORF">EXY23_23320</name>
</gene>
<evidence type="ECO:0000313" key="5">
    <source>
        <dbReference type="Proteomes" id="UP000295023"/>
    </source>
</evidence>
<dbReference type="InterPro" id="IPR017439">
    <property type="entry name" value="Amidohydrolase"/>
</dbReference>
<evidence type="ECO:0000259" key="3">
    <source>
        <dbReference type="Pfam" id="PF07687"/>
    </source>
</evidence>
<dbReference type="GO" id="GO:0046657">
    <property type="term" value="P:folic acid catabolic process"/>
    <property type="evidence" value="ECO:0007669"/>
    <property type="project" value="TreeGrafter"/>
</dbReference>
<dbReference type="InterPro" id="IPR002933">
    <property type="entry name" value="Peptidase_M20"/>
</dbReference>
<dbReference type="SUPFAM" id="SSF55031">
    <property type="entry name" value="Bacterial exopeptidase dimerisation domain"/>
    <property type="match status" value="1"/>
</dbReference>
<reference evidence="4 5" key="1">
    <citation type="submission" date="2019-03" db="EMBL/GenBank/DDBJ databases">
        <title>Paracraurococcus aquatilis NE82 genome sequence.</title>
        <authorList>
            <person name="Zhao Y."/>
            <person name="Du Z."/>
        </authorList>
    </citation>
    <scope>NUCLEOTIDE SEQUENCE [LARGE SCALE GENOMIC DNA]</scope>
    <source>
        <strain evidence="4 5">NE82</strain>
    </source>
</reference>
<dbReference type="Gene3D" id="3.40.630.10">
    <property type="entry name" value="Zn peptidases"/>
    <property type="match status" value="1"/>
</dbReference>
<dbReference type="Pfam" id="PF01546">
    <property type="entry name" value="Peptidase_M20"/>
    <property type="match status" value="1"/>
</dbReference>
<dbReference type="PANTHER" id="PTHR30575">
    <property type="entry name" value="PEPTIDASE M20"/>
    <property type="match status" value="1"/>
</dbReference>
<keyword evidence="5" id="KW-1185">Reference proteome</keyword>